<evidence type="ECO:0000313" key="3">
    <source>
        <dbReference type="Proteomes" id="UP000482960"/>
    </source>
</evidence>
<dbReference type="InterPro" id="IPR024344">
    <property type="entry name" value="MDMPI_metal-binding"/>
</dbReference>
<dbReference type="Gene3D" id="1.20.120.450">
    <property type="entry name" value="dinb family like domain"/>
    <property type="match status" value="1"/>
</dbReference>
<protein>
    <recommendedName>
        <fullName evidence="1">Mycothiol-dependent maleylpyruvate isomerase metal-binding domain-containing protein</fullName>
    </recommendedName>
</protein>
<sequence length="296" mass="32600">MLVDMHVAPGKWVEARVALRHAANRFAELLSAVPDPEVPATRSWSVAQTAAHMASLAWACTTIAGTGPDATRDDVLDKQFGATNVDNVRDFNDLLLRQYVEERDLAALTDQLLRDVTTVLETTDGRDPTEAVDWLGGSRLPLAGLLAHLTNELHIHGWDIARGIRAPWTIPPADAGMFFELFLLGVIHFGYGGLLDSTPRASRRRITVQFRSRYTTPATIVLDGSLDGPGNRDRVTVEAPRPDNDVRLSFHPPSLNLMLFGRLSAARVALTGKVVVWGPRPWLLPAFLRTLHMPNN</sequence>
<evidence type="ECO:0000259" key="1">
    <source>
        <dbReference type="Pfam" id="PF11716"/>
    </source>
</evidence>
<proteinExistence type="predicted"/>
<comment type="caution">
    <text evidence="2">The sequence shown here is derived from an EMBL/GenBank/DDBJ whole genome shotgun (WGS) entry which is preliminary data.</text>
</comment>
<evidence type="ECO:0000313" key="2">
    <source>
        <dbReference type="EMBL" id="GFJ96507.1"/>
    </source>
</evidence>
<dbReference type="Pfam" id="PF11716">
    <property type="entry name" value="MDMPI_N"/>
    <property type="match status" value="1"/>
</dbReference>
<reference evidence="2 3" key="2">
    <citation type="submission" date="2020-03" db="EMBL/GenBank/DDBJ databases">
        <authorList>
            <person name="Ichikawa N."/>
            <person name="Kimura A."/>
            <person name="Kitahashi Y."/>
            <person name="Uohara A."/>
        </authorList>
    </citation>
    <scope>NUCLEOTIDE SEQUENCE [LARGE SCALE GENOMIC DNA]</scope>
    <source>
        <strain evidence="2 3">NBRC 108638</strain>
    </source>
</reference>
<dbReference type="AlphaFoldDB" id="A0A6V8LQW7"/>
<dbReference type="Proteomes" id="UP000482960">
    <property type="component" value="Unassembled WGS sequence"/>
</dbReference>
<dbReference type="SUPFAM" id="SSF109854">
    <property type="entry name" value="DinB/YfiT-like putative metalloenzymes"/>
    <property type="match status" value="1"/>
</dbReference>
<name>A0A6V8LQW7_9ACTN</name>
<dbReference type="GO" id="GO:0046872">
    <property type="term" value="F:metal ion binding"/>
    <property type="evidence" value="ECO:0007669"/>
    <property type="project" value="InterPro"/>
</dbReference>
<dbReference type="InterPro" id="IPR034660">
    <property type="entry name" value="DinB/YfiT-like"/>
</dbReference>
<dbReference type="EMBL" id="BLPG01000002">
    <property type="protein sequence ID" value="GFJ96507.1"/>
    <property type="molecule type" value="Genomic_DNA"/>
</dbReference>
<reference evidence="2 3" key="1">
    <citation type="submission" date="2020-03" db="EMBL/GenBank/DDBJ databases">
        <title>Whole genome shotgun sequence of Phytohabitans rumicis NBRC 108638.</title>
        <authorList>
            <person name="Komaki H."/>
            <person name="Tamura T."/>
        </authorList>
    </citation>
    <scope>NUCLEOTIDE SEQUENCE [LARGE SCALE GENOMIC DNA]</scope>
    <source>
        <strain evidence="2 3">NBRC 108638</strain>
    </source>
</reference>
<accession>A0A6V8LQW7</accession>
<gene>
    <name evidence="2" type="ORF">Prum_101490</name>
</gene>
<organism evidence="2 3">
    <name type="scientific">Phytohabitans rumicis</name>
    <dbReference type="NCBI Taxonomy" id="1076125"/>
    <lineage>
        <taxon>Bacteria</taxon>
        <taxon>Bacillati</taxon>
        <taxon>Actinomycetota</taxon>
        <taxon>Actinomycetes</taxon>
        <taxon>Micromonosporales</taxon>
        <taxon>Micromonosporaceae</taxon>
    </lineage>
</organism>
<feature type="domain" description="Mycothiol-dependent maleylpyruvate isomerase metal-binding" evidence="1">
    <location>
        <begin position="19"/>
        <end position="161"/>
    </location>
</feature>
<keyword evidence="3" id="KW-1185">Reference proteome</keyword>